<evidence type="ECO:0000313" key="1">
    <source>
        <dbReference type="EMBL" id="OLP06912.1"/>
    </source>
</evidence>
<keyword evidence="2" id="KW-1185">Reference proteome</keyword>
<proteinExistence type="predicted"/>
<name>A0A1Q8YFZ9_9BURK</name>
<reference evidence="1 2" key="1">
    <citation type="submission" date="2017-01" db="EMBL/GenBank/DDBJ databases">
        <title>Genome sequence of Rhodoferax antarcticus ANT.BR, a psychrophilic purple nonsulfur bacterium from an Antarctic microbial mat.</title>
        <authorList>
            <person name="Baker J."/>
            <person name="Riester C."/>
            <person name="Skinner B."/>
            <person name="Newell A."/>
            <person name="Swingley W."/>
            <person name="Madigan M."/>
            <person name="Jung D."/>
            <person name="Asao M."/>
            <person name="Chen M."/>
            <person name="Loughlin P."/>
            <person name="Pan H."/>
            <person name="Lin S."/>
            <person name="Li N."/>
            <person name="Shaw J."/>
            <person name="Prado M."/>
            <person name="Sherman C."/>
            <person name="Li X."/>
            <person name="Tang J."/>
            <person name="Blankenship R."/>
            <person name="Zhao T."/>
            <person name="Touchman J."/>
            <person name="Sattley M."/>
        </authorList>
    </citation>
    <scope>NUCLEOTIDE SEQUENCE [LARGE SCALE GENOMIC DNA]</scope>
    <source>
        <strain evidence="1 2">ANT.BR</strain>
    </source>
</reference>
<dbReference type="EMBL" id="MSYM01000011">
    <property type="protein sequence ID" value="OLP06912.1"/>
    <property type="molecule type" value="Genomic_DNA"/>
</dbReference>
<protein>
    <submittedName>
        <fullName evidence="1">Uncharacterized protein</fullName>
    </submittedName>
</protein>
<dbReference type="AlphaFoldDB" id="A0A1Q8YFZ9"/>
<organism evidence="1 2">
    <name type="scientific">Rhodoferax antarcticus ANT.BR</name>
    <dbReference type="NCBI Taxonomy" id="1111071"/>
    <lineage>
        <taxon>Bacteria</taxon>
        <taxon>Pseudomonadati</taxon>
        <taxon>Pseudomonadota</taxon>
        <taxon>Betaproteobacteria</taxon>
        <taxon>Burkholderiales</taxon>
        <taxon>Comamonadaceae</taxon>
        <taxon>Rhodoferax</taxon>
    </lineage>
</organism>
<sequence length="102" mass="11675">MNPRIVKTGALQLSLFALSESSAWTNCKPDTTHSQSQHLANFCDTRLSFVRFPTQAIARLQRVSKRHYYQQKQRLRTHWAGTNKYGTEAALDKERGLKSGHT</sequence>
<dbReference type="Proteomes" id="UP000185911">
    <property type="component" value="Unassembled WGS sequence"/>
</dbReference>
<dbReference type="RefSeq" id="WP_139313338.1">
    <property type="nucleotide sequence ID" value="NZ_MSYM01000011.1"/>
</dbReference>
<comment type="caution">
    <text evidence="1">The sequence shown here is derived from an EMBL/GenBank/DDBJ whole genome shotgun (WGS) entry which is preliminary data.</text>
</comment>
<accession>A0A1Q8YFZ9</accession>
<gene>
    <name evidence="1" type="ORF">BLL52_1658</name>
</gene>
<evidence type="ECO:0000313" key="2">
    <source>
        <dbReference type="Proteomes" id="UP000185911"/>
    </source>
</evidence>